<gene>
    <name evidence="1" type="ORF">LPB303_10020</name>
</gene>
<keyword evidence="2" id="KW-1185">Reference proteome</keyword>
<accession>A0A176TC41</accession>
<reference evidence="1 2" key="1">
    <citation type="submission" date="2016-02" db="EMBL/GenBank/DDBJ databases">
        <title>Draft genome sequence of Polaribacter atrinae KACC17473.</title>
        <authorList>
            <person name="Shin S.-K."/>
            <person name="Yi H."/>
        </authorList>
    </citation>
    <scope>NUCLEOTIDE SEQUENCE [LARGE SCALE GENOMIC DNA]</scope>
    <source>
        <strain evidence="1 2">KACC 17473</strain>
    </source>
</reference>
<name>A0A176TC41_9FLAO</name>
<proteinExistence type="predicted"/>
<dbReference type="InterPro" id="IPR046578">
    <property type="entry name" value="DUF6638"/>
</dbReference>
<comment type="caution">
    <text evidence="1">The sequence shown here is derived from an EMBL/GenBank/DDBJ whole genome shotgun (WGS) entry which is preliminary data.</text>
</comment>
<evidence type="ECO:0000313" key="1">
    <source>
        <dbReference type="EMBL" id="OAD44985.1"/>
    </source>
</evidence>
<dbReference type="RefSeq" id="WP_068449893.1">
    <property type="nucleotide sequence ID" value="NZ_CANKUV010000017.1"/>
</dbReference>
<evidence type="ECO:0000313" key="2">
    <source>
        <dbReference type="Proteomes" id="UP000076923"/>
    </source>
</evidence>
<dbReference type="Pfam" id="PF20343">
    <property type="entry name" value="DUF6638"/>
    <property type="match status" value="1"/>
</dbReference>
<protein>
    <submittedName>
        <fullName evidence="1">Uncharacterized protein</fullName>
    </submittedName>
</protein>
<sequence>MQKLIKANLYRSESISVSGKLVERYNKCLVKLGFTKTKLTSFSIDGVGWSPEIAEEKGESFYLNNGEANTHAIIITPKQKGLPVYNPFNSFDRELMKLVFKHHEKTINEITRDSAICIEFDQKIDAFYEPLDVLRYKDIIIRFHLIDNLNKAKEDQLKLIEQFNNEYNFIDEEIHKELIRSAKKYGDLRERNLTIAEITFTTDSFYTKAFGGIYLLRDLVTPVLIFENEATYKEAIKDTTYDVLMYHISHSEMIEKLLSYNVLELDLEEETTRKRYKRIQKFMFSSFLKETAHPIKEILQDGILFKSYLNKIDISSRKKVMGLERFLEKQQISKNTNPKDLIDEEMYIALHKPHSSLKPNHQDLIWHLLVSIAPIDVLFLYWYDKEQFYALFKTLDASLQDWGIETILKGFEV</sequence>
<dbReference type="STRING" id="1333662.LPB303_10020"/>
<dbReference type="EMBL" id="LVWE01000033">
    <property type="protein sequence ID" value="OAD44985.1"/>
    <property type="molecule type" value="Genomic_DNA"/>
</dbReference>
<organism evidence="1 2">
    <name type="scientific">Polaribacter atrinae</name>
    <dbReference type="NCBI Taxonomy" id="1333662"/>
    <lineage>
        <taxon>Bacteria</taxon>
        <taxon>Pseudomonadati</taxon>
        <taxon>Bacteroidota</taxon>
        <taxon>Flavobacteriia</taxon>
        <taxon>Flavobacteriales</taxon>
        <taxon>Flavobacteriaceae</taxon>
    </lineage>
</organism>
<dbReference type="OrthoDB" id="8430253at2"/>
<dbReference type="Proteomes" id="UP000076923">
    <property type="component" value="Unassembled WGS sequence"/>
</dbReference>
<dbReference type="AlphaFoldDB" id="A0A176TC41"/>